<dbReference type="InterPro" id="IPR006680">
    <property type="entry name" value="Amidohydro-rel"/>
</dbReference>
<dbReference type="InterPro" id="IPR057744">
    <property type="entry name" value="OTAase-like"/>
</dbReference>
<dbReference type="Gene3D" id="3.20.20.140">
    <property type="entry name" value="Metal-dependent hydrolases"/>
    <property type="match status" value="1"/>
</dbReference>
<dbReference type="InterPro" id="IPR051781">
    <property type="entry name" value="Metallo-dep_Hydrolase"/>
</dbReference>
<dbReference type="Pfam" id="PF01979">
    <property type="entry name" value="Amidohydro_1"/>
    <property type="match status" value="1"/>
</dbReference>
<sequence>MRQFWVGAVALLALAAGARAETIAIRAGKLVTDAARPAAGPSLVVVTNGRITAILPADAPVPAGARVIDLSGKTVLPGLMDAHVHLTGDPGTPFWREAIDTDEYATAVGLKNALLTVRAGFTTVRDLGSAKASGFAVRDAIRDGLAFGPRVLASGPALSIIGGHGDVSGFREEVTHALDSDNTCTGEDQCAARVREAAKRGADVIKITATGGVLSQQGRGLGAHFTDDEMETIVKTAATLGLKVAAHAHGADGITEAAKAGVASIEHGTFIDDAGIKEMKAKGSWYVATLMALQGVNARMGKGIYTPVVEKKAREALQKWGVGLRAAQRAGVNIAFGTDSGVFEHGANAGEFALMVEKGGMTQQAALVAATTGTARLFGIEEDVGTIAVGKRADIIAVDGDPQTDPKSLMKMAFVMAGGRVVPLND</sequence>
<dbReference type="InterPro" id="IPR032466">
    <property type="entry name" value="Metal_Hydrolase"/>
</dbReference>
<accession>A0A7G5IHQ2</accession>
<gene>
    <name evidence="3" type="ORF">H3309_16625</name>
</gene>
<name>A0A7G5IHQ2_9SPHN</name>
<evidence type="ECO:0000259" key="2">
    <source>
        <dbReference type="Pfam" id="PF01979"/>
    </source>
</evidence>
<evidence type="ECO:0000313" key="3">
    <source>
        <dbReference type="EMBL" id="QMW22894.1"/>
    </source>
</evidence>
<dbReference type="KEGG" id="sand:H3309_16625"/>
<dbReference type="AlphaFoldDB" id="A0A7G5IHQ2"/>
<evidence type="ECO:0000256" key="1">
    <source>
        <dbReference type="SAM" id="SignalP"/>
    </source>
</evidence>
<feature type="chain" id="PRO_5029006302" evidence="1">
    <location>
        <begin position="21"/>
        <end position="426"/>
    </location>
</feature>
<keyword evidence="1" id="KW-0732">Signal</keyword>
<evidence type="ECO:0000313" key="4">
    <source>
        <dbReference type="Proteomes" id="UP000515292"/>
    </source>
</evidence>
<protein>
    <submittedName>
        <fullName evidence="3">Amidohydrolase family protein</fullName>
    </submittedName>
</protein>
<dbReference type="PANTHER" id="PTHR43135">
    <property type="entry name" value="ALPHA-D-RIBOSE 1-METHYLPHOSPHONATE 5-TRIPHOSPHATE DIPHOSPHATASE"/>
    <property type="match status" value="1"/>
</dbReference>
<keyword evidence="3" id="KW-0378">Hydrolase</keyword>
<dbReference type="PANTHER" id="PTHR43135:SF3">
    <property type="entry name" value="ALPHA-D-RIBOSE 1-METHYLPHOSPHONATE 5-TRIPHOSPHATE DIPHOSPHATASE"/>
    <property type="match status" value="1"/>
</dbReference>
<dbReference type="Gene3D" id="2.30.40.10">
    <property type="entry name" value="Urease, subunit C, domain 1"/>
    <property type="match status" value="1"/>
</dbReference>
<reference evidence="3 4" key="1">
    <citation type="submission" date="2020-07" db="EMBL/GenBank/DDBJ databases">
        <title>Complete genome sequence for Sandaracinobacter sp. M6.</title>
        <authorList>
            <person name="Tang Y."/>
            <person name="Liu Q."/>
            <person name="Guo Z."/>
            <person name="Lei P."/>
            <person name="Huang B."/>
        </authorList>
    </citation>
    <scope>NUCLEOTIDE SEQUENCE [LARGE SCALE GENOMIC DNA]</scope>
    <source>
        <strain evidence="3 4">M6</strain>
    </source>
</reference>
<dbReference type="SUPFAM" id="SSF51556">
    <property type="entry name" value="Metallo-dependent hydrolases"/>
    <property type="match status" value="1"/>
</dbReference>
<dbReference type="GO" id="GO:0016810">
    <property type="term" value="F:hydrolase activity, acting on carbon-nitrogen (but not peptide) bonds"/>
    <property type="evidence" value="ECO:0007669"/>
    <property type="project" value="InterPro"/>
</dbReference>
<dbReference type="EMBL" id="CP059851">
    <property type="protein sequence ID" value="QMW22894.1"/>
    <property type="molecule type" value="Genomic_DNA"/>
</dbReference>
<dbReference type="RefSeq" id="WP_182296216.1">
    <property type="nucleotide sequence ID" value="NZ_CP059851.1"/>
</dbReference>
<dbReference type="SUPFAM" id="SSF51338">
    <property type="entry name" value="Composite domain of metallo-dependent hydrolases"/>
    <property type="match status" value="1"/>
</dbReference>
<feature type="domain" description="Amidohydrolase-related" evidence="2">
    <location>
        <begin position="74"/>
        <end position="422"/>
    </location>
</feature>
<proteinExistence type="predicted"/>
<keyword evidence="4" id="KW-1185">Reference proteome</keyword>
<dbReference type="CDD" id="cd01299">
    <property type="entry name" value="Met_dep_hydrolase_A"/>
    <property type="match status" value="1"/>
</dbReference>
<dbReference type="Proteomes" id="UP000515292">
    <property type="component" value="Chromosome"/>
</dbReference>
<feature type="signal peptide" evidence="1">
    <location>
        <begin position="1"/>
        <end position="20"/>
    </location>
</feature>
<organism evidence="3 4">
    <name type="scientific">Sandaracinobacteroides saxicola</name>
    <dbReference type="NCBI Taxonomy" id="2759707"/>
    <lineage>
        <taxon>Bacteria</taxon>
        <taxon>Pseudomonadati</taxon>
        <taxon>Pseudomonadota</taxon>
        <taxon>Alphaproteobacteria</taxon>
        <taxon>Sphingomonadales</taxon>
        <taxon>Sphingosinicellaceae</taxon>
        <taxon>Sandaracinobacteroides</taxon>
    </lineage>
</organism>
<dbReference type="InterPro" id="IPR011059">
    <property type="entry name" value="Metal-dep_hydrolase_composite"/>
</dbReference>